<evidence type="ECO:0000313" key="1">
    <source>
        <dbReference type="EMBL" id="CAB3978776.1"/>
    </source>
</evidence>
<dbReference type="Proteomes" id="UP001152795">
    <property type="component" value="Unassembled WGS sequence"/>
</dbReference>
<dbReference type="EMBL" id="CACRXK020000141">
    <property type="protein sequence ID" value="CAB3978776.1"/>
    <property type="molecule type" value="Genomic_DNA"/>
</dbReference>
<protein>
    <submittedName>
        <fullName evidence="1">Uncharacterized protein</fullName>
    </submittedName>
</protein>
<dbReference type="OrthoDB" id="10065482at2759"/>
<organism evidence="1 2">
    <name type="scientific">Paramuricea clavata</name>
    <name type="common">Red gorgonian</name>
    <name type="synonym">Violescent sea-whip</name>
    <dbReference type="NCBI Taxonomy" id="317549"/>
    <lineage>
        <taxon>Eukaryota</taxon>
        <taxon>Metazoa</taxon>
        <taxon>Cnidaria</taxon>
        <taxon>Anthozoa</taxon>
        <taxon>Octocorallia</taxon>
        <taxon>Malacalcyonacea</taxon>
        <taxon>Plexauridae</taxon>
        <taxon>Paramuricea</taxon>
    </lineage>
</organism>
<reference evidence="1" key="1">
    <citation type="submission" date="2020-04" db="EMBL/GenBank/DDBJ databases">
        <authorList>
            <person name="Alioto T."/>
            <person name="Alioto T."/>
            <person name="Gomez Garrido J."/>
        </authorList>
    </citation>
    <scope>NUCLEOTIDE SEQUENCE</scope>
    <source>
        <strain evidence="1">A484AB</strain>
    </source>
</reference>
<proteinExistence type="predicted"/>
<sequence length="527" mass="59864">MICSVVNGYRQGIAVSSPEVYSNANMEVEGDVSGATAPELARMLYNEIKNTYSVEEAIIRGAWMGTVCDGAYQAAEFASTLKVILHQENLAFSCVLWDPAHFLDLAFKDVFEGKVGNSKEFIDRLVQRSCIVHKIFQRGKTLNHAMEMMSTDDDLVLKLTSRTCSTRFTTSQYVEFYKLLDSLPLYIKTFRQLQFSEIKDYMVAGEDFLLDLCRICDIFGLMLEMMVELQGLSVPCCKVATWWPRLKSRMEELQKNFSIKKPSSIMPLLHKHAADIRSLTFKGTELVPGWFVVSSEISNDEEGNRIELNMWHVQEHHDVESDLKEFVAYVLASFEKRVADCTKEIQNVLTCLDLDIIFGLLCSERTPEWKNLAIKEELFLDAALGNTIFHQMKQALKSYLWKDTGEHLAKWFSLSSPCQQRLKKLEKIEPSSDTSVSCLSNTYLLTLEDTSGRPFKAKLNEAQVYHSIYTNERLFNEIGCEGCITIDIALAKGGTEAIVESYYRVMKSQKMCGGQCNATLALRYVLV</sequence>
<comment type="caution">
    <text evidence="1">The sequence shown here is derived from an EMBL/GenBank/DDBJ whole genome shotgun (WGS) entry which is preliminary data.</text>
</comment>
<gene>
    <name evidence="1" type="ORF">PACLA_8A025943</name>
</gene>
<accession>A0A7D9D891</accession>
<keyword evidence="2" id="KW-1185">Reference proteome</keyword>
<name>A0A7D9D891_PARCT</name>
<evidence type="ECO:0000313" key="2">
    <source>
        <dbReference type="Proteomes" id="UP001152795"/>
    </source>
</evidence>
<dbReference type="AlphaFoldDB" id="A0A7D9D891"/>